<protein>
    <submittedName>
        <fullName evidence="3">Uncharacterized protein</fullName>
    </submittedName>
</protein>
<accession>A0A9W7DN41</accession>
<keyword evidence="2" id="KW-1133">Transmembrane helix</keyword>
<evidence type="ECO:0000256" key="1">
    <source>
        <dbReference type="SAM" id="MobiDB-lite"/>
    </source>
</evidence>
<feature type="region of interest" description="Disordered" evidence="1">
    <location>
        <begin position="91"/>
        <end position="122"/>
    </location>
</feature>
<sequence length="1015" mass="111317">MVSCCETVKSSLDMYGLSTAPLCPIFAFCRTEDMGRSWQFGISYVNNFVKANEDLVCGTDGQIETIFAYTSGFDKDATALTVTSWFMEEGEDDAFDDGEDGTSDGEDGTDGGDRRLSDESGGFTGIPTPFYILATSVWGQEVLKVTATNGKAPTVTRTSDKAISHTAAAGSTQEKLLTYFSEDPASMKTSTSLLRTHQGIFNDATCDDAGKLLPGVAISWDCEFLTMPGEESIEGYVGTMDHFNTMSGYSAHGTDSCGSCPGDTLYKNTAQAIDEGEFVCNFAAHGTSMKSADNWDVQETNVAFDVFSTGTPFPEVNIVLDHDKKKTSQTGTGYTVSVGTGLGNSETLNVLSVSAPVDGVQTMKVSAKKKDVYSKPKNLHIGAGYLMGAMTPLNDKIYVKPVDGYPFDKKGPYTIEINGESVLIASATKVTDRIPYQTLKPVVEEALLDGQLAFGIIRDGIDVEDIIITDVIPSEWTCELSWFNDGEFCDCGCGIYDPDCGDPSVQHDNFYCEEPGGEGNYCTYPESLCTNDIPESATPTAEDTIDKFVETVVTQTPLKYTWHAGAIFESATYYDEEEEEVMSDIMVGAVFDVTMHRSGKPQFDPIDRSEWHMGEQTTSPENLEVDDVSVYIVSERDDFDTVDLCPKVSTAVTPSKMFTQNGWDKWAVAPGKEMIPSCGAITTFDESVCLNVDQYKNQFFGKYRKACTDKMPPTKTYEYNISRPINNIWKSLESDAASGNKPEWIVEIEHKYVFSHDSMDDDVENSMAERGRSTGDIDQNQNAFICTGAKNYRGLGKTGSPSKENGIPATNPYIDPTVIIQPSAWAAKEITEYNPRYWPWELKLAQERVDKFKPVTIDFSSVEDLGGSNGQLLLEPGMQYTLSATVGFYPIFKQTITKTKLDYFSRQDAKVIYSITISDVDVQRIIKHNSSVSILMGQFGAAMAYMGIGLVLLKTWQTVTKQKGKMHEWAAKNNTADARLRAASTGLGGLANQLDGDEDEEEEETPTRQAPSRGS</sequence>
<feature type="region of interest" description="Disordered" evidence="1">
    <location>
        <begin position="988"/>
        <end position="1015"/>
    </location>
</feature>
<feature type="compositionally biased region" description="Acidic residues" evidence="1">
    <location>
        <begin position="995"/>
        <end position="1004"/>
    </location>
</feature>
<evidence type="ECO:0000256" key="2">
    <source>
        <dbReference type="SAM" id="Phobius"/>
    </source>
</evidence>
<reference evidence="4" key="1">
    <citation type="journal article" date="2023" name="Commun. Biol.">
        <title>Genome analysis of Parmales, the sister group of diatoms, reveals the evolutionary specialization of diatoms from phago-mixotrophs to photoautotrophs.</title>
        <authorList>
            <person name="Ban H."/>
            <person name="Sato S."/>
            <person name="Yoshikawa S."/>
            <person name="Yamada K."/>
            <person name="Nakamura Y."/>
            <person name="Ichinomiya M."/>
            <person name="Sato N."/>
            <person name="Blanc-Mathieu R."/>
            <person name="Endo H."/>
            <person name="Kuwata A."/>
            <person name="Ogata H."/>
        </authorList>
    </citation>
    <scope>NUCLEOTIDE SEQUENCE [LARGE SCALE GENOMIC DNA]</scope>
</reference>
<keyword evidence="2" id="KW-0472">Membrane</keyword>
<gene>
    <name evidence="3" type="ORF">TL16_g00447</name>
</gene>
<dbReference type="AlphaFoldDB" id="A0A9W7DN41"/>
<proteinExistence type="predicted"/>
<evidence type="ECO:0000313" key="3">
    <source>
        <dbReference type="EMBL" id="GMH49143.1"/>
    </source>
</evidence>
<dbReference type="Proteomes" id="UP001162640">
    <property type="component" value="Unassembled WGS sequence"/>
</dbReference>
<organism evidence="3 4">
    <name type="scientific">Triparma laevis f. inornata</name>
    <dbReference type="NCBI Taxonomy" id="1714386"/>
    <lineage>
        <taxon>Eukaryota</taxon>
        <taxon>Sar</taxon>
        <taxon>Stramenopiles</taxon>
        <taxon>Ochrophyta</taxon>
        <taxon>Bolidophyceae</taxon>
        <taxon>Parmales</taxon>
        <taxon>Triparmaceae</taxon>
        <taxon>Triparma</taxon>
    </lineage>
</organism>
<keyword evidence="2" id="KW-0812">Transmembrane</keyword>
<evidence type="ECO:0000313" key="4">
    <source>
        <dbReference type="Proteomes" id="UP001162640"/>
    </source>
</evidence>
<dbReference type="EMBL" id="BLQM01000008">
    <property type="protein sequence ID" value="GMH49143.1"/>
    <property type="molecule type" value="Genomic_DNA"/>
</dbReference>
<feature type="transmembrane region" description="Helical" evidence="2">
    <location>
        <begin position="932"/>
        <end position="953"/>
    </location>
</feature>
<name>A0A9W7DN41_9STRA</name>
<comment type="caution">
    <text evidence="3">The sequence shown here is derived from an EMBL/GenBank/DDBJ whole genome shotgun (WGS) entry which is preliminary data.</text>
</comment>
<feature type="compositionally biased region" description="Acidic residues" evidence="1">
    <location>
        <begin position="91"/>
        <end position="110"/>
    </location>
</feature>